<comment type="function">
    <text evidence="7">Lipolytic acyl hydrolase (LAH).</text>
</comment>
<evidence type="ECO:0000256" key="5">
    <source>
        <dbReference type="ARBA" id="ARBA00023098"/>
    </source>
</evidence>
<evidence type="ECO:0000256" key="1">
    <source>
        <dbReference type="ARBA" id="ARBA00010240"/>
    </source>
</evidence>
<dbReference type="Gene3D" id="3.40.1090.10">
    <property type="entry name" value="Cytosolic phospholipase A2 catalytic domain"/>
    <property type="match status" value="1"/>
</dbReference>
<dbReference type="PROSITE" id="PS51635">
    <property type="entry name" value="PNPLA"/>
    <property type="match status" value="1"/>
</dbReference>
<dbReference type="Proteomes" id="UP001163823">
    <property type="component" value="Chromosome 14"/>
</dbReference>
<proteinExistence type="inferred from homology"/>
<feature type="active site" description="Nucleophile" evidence="6">
    <location>
        <position position="53"/>
    </location>
</feature>
<organism evidence="9 10">
    <name type="scientific">Quillaja saponaria</name>
    <name type="common">Soap bark tree</name>
    <dbReference type="NCBI Taxonomy" id="32244"/>
    <lineage>
        <taxon>Eukaryota</taxon>
        <taxon>Viridiplantae</taxon>
        <taxon>Streptophyta</taxon>
        <taxon>Embryophyta</taxon>
        <taxon>Tracheophyta</taxon>
        <taxon>Spermatophyta</taxon>
        <taxon>Magnoliopsida</taxon>
        <taxon>eudicotyledons</taxon>
        <taxon>Gunneridae</taxon>
        <taxon>Pentapetalae</taxon>
        <taxon>rosids</taxon>
        <taxon>fabids</taxon>
        <taxon>Fabales</taxon>
        <taxon>Quillajaceae</taxon>
        <taxon>Quillaja</taxon>
    </lineage>
</organism>
<dbReference type="GO" id="GO:0004620">
    <property type="term" value="F:phospholipase activity"/>
    <property type="evidence" value="ECO:0007669"/>
    <property type="project" value="TreeGrafter"/>
</dbReference>
<protein>
    <recommendedName>
        <fullName evidence="7">Patatin</fullName>
        <ecNumber evidence="7">3.1.1.-</ecNumber>
    </recommendedName>
</protein>
<sequence length="367" mass="40139">MTTTLVTVLSIDGGGIRGIIPSVLLKFLESKLQEIDGSEARIADYFHIISGTSTGGLMAAMLTAPDSNNRPIFSAKDIPDFYLEESPKIFPQDQTTLLGPKYAGEYLRTKTETLLGDITVKQTLTNVLIPSFDIFILQPVLFTTDEGKVNPLLDAKLYDVCNSTSAAPTIFPAYSFTTSTDEGSTRTFNLIDGAIAANNPTLAAITQVSREKYLKQIVKAVDTTQLLVLSLGCGKAEHEDKYTADDVSKWNVLNWARPLIEMLGAASSDMVDIHVSTLFQSNNATNNYLRIQDDTLVGDDLTSIDVATPENLQNLLEIGNNLLKKQVSRVNLQTGIYEPVEGEGTNEEALAKLAVRLSEQRKLKQNK</sequence>
<dbReference type="PANTHER" id="PTHR32176:SF99">
    <property type="entry name" value="PATATIN"/>
    <property type="match status" value="1"/>
</dbReference>
<keyword evidence="2 6" id="KW-0378">Hydrolase</keyword>
<evidence type="ECO:0000256" key="4">
    <source>
        <dbReference type="ARBA" id="ARBA00022963"/>
    </source>
</evidence>
<evidence type="ECO:0000256" key="6">
    <source>
        <dbReference type="PROSITE-ProRule" id="PRU01161"/>
    </source>
</evidence>
<dbReference type="FunFam" id="3.40.1090.10:FF:000005">
    <property type="entry name" value="Patatin"/>
    <property type="match status" value="1"/>
</dbReference>
<comment type="domain">
    <text evidence="7">The nitrogen atoms of the two glycine residues in the GGXR motif define the oxyanion hole, and stabilize the oxyanion that forms during the nucleophilic attack by the catalytic serine during substrate cleavage.</text>
</comment>
<comment type="similarity">
    <text evidence="1 7">Belongs to the patatin family.</text>
</comment>
<keyword evidence="5 6" id="KW-0443">Lipid metabolism</keyword>
<dbReference type="KEGG" id="qsa:O6P43_033800"/>
<evidence type="ECO:0000256" key="7">
    <source>
        <dbReference type="RuleBase" id="RU361262"/>
    </source>
</evidence>
<comment type="caution">
    <text evidence="9">The sequence shown here is derived from an EMBL/GenBank/DDBJ whole genome shotgun (WGS) entry which is preliminary data.</text>
</comment>
<feature type="short sequence motif" description="GXGXXG" evidence="6">
    <location>
        <begin position="13"/>
        <end position="18"/>
    </location>
</feature>
<evidence type="ECO:0000313" key="10">
    <source>
        <dbReference type="Proteomes" id="UP001163823"/>
    </source>
</evidence>
<feature type="short sequence motif" description="DGA/G" evidence="6">
    <location>
        <begin position="192"/>
        <end position="194"/>
    </location>
</feature>
<reference evidence="9" key="1">
    <citation type="journal article" date="2023" name="Science">
        <title>Elucidation of the pathway for biosynthesis of saponin adjuvants from the soapbark tree.</title>
        <authorList>
            <person name="Reed J."/>
            <person name="Orme A."/>
            <person name="El-Demerdash A."/>
            <person name="Owen C."/>
            <person name="Martin L.B.B."/>
            <person name="Misra R.C."/>
            <person name="Kikuchi S."/>
            <person name="Rejzek M."/>
            <person name="Martin A.C."/>
            <person name="Harkess A."/>
            <person name="Leebens-Mack J."/>
            <person name="Louveau T."/>
            <person name="Stephenson M.J."/>
            <person name="Osbourn A."/>
        </authorList>
    </citation>
    <scope>NUCLEOTIDE SEQUENCE</scope>
    <source>
        <strain evidence="9">S10</strain>
    </source>
</reference>
<keyword evidence="4 6" id="KW-0442">Lipid degradation</keyword>
<evidence type="ECO:0000259" key="8">
    <source>
        <dbReference type="PROSITE" id="PS51635"/>
    </source>
</evidence>
<name>A0AAD7KSI5_QUISA</name>
<dbReference type="SUPFAM" id="SSF52151">
    <property type="entry name" value="FabD/lysophospholipase-like"/>
    <property type="match status" value="1"/>
</dbReference>
<feature type="domain" description="PNPLA" evidence="8">
    <location>
        <begin position="9"/>
        <end position="205"/>
    </location>
</feature>
<dbReference type="Pfam" id="PF01734">
    <property type="entry name" value="Patatin"/>
    <property type="match status" value="1"/>
</dbReference>
<evidence type="ECO:0000313" key="9">
    <source>
        <dbReference type="EMBL" id="KAJ7944401.1"/>
    </source>
</evidence>
<evidence type="ECO:0000256" key="2">
    <source>
        <dbReference type="ARBA" id="ARBA00022801"/>
    </source>
</evidence>
<evidence type="ECO:0000256" key="3">
    <source>
        <dbReference type="ARBA" id="ARBA00022821"/>
    </source>
</evidence>
<dbReference type="PANTHER" id="PTHR32176">
    <property type="entry name" value="XYLOSE ISOMERASE"/>
    <property type="match status" value="1"/>
</dbReference>
<dbReference type="EC" id="3.1.1.-" evidence="7"/>
<keyword evidence="3" id="KW-0611">Plant defense</keyword>
<accession>A0AAD7KSI5</accession>
<feature type="short sequence motif" description="GXSXG" evidence="6">
    <location>
        <begin position="51"/>
        <end position="55"/>
    </location>
</feature>
<dbReference type="GO" id="GO:0016042">
    <property type="term" value="P:lipid catabolic process"/>
    <property type="evidence" value="ECO:0007669"/>
    <property type="project" value="UniProtKB-UniRule"/>
</dbReference>
<dbReference type="EMBL" id="JARAOO010000014">
    <property type="protein sequence ID" value="KAJ7944401.1"/>
    <property type="molecule type" value="Genomic_DNA"/>
</dbReference>
<gene>
    <name evidence="9" type="ORF">O6P43_033800</name>
</gene>
<dbReference type="InterPro" id="IPR016035">
    <property type="entry name" value="Acyl_Trfase/lysoPLipase"/>
</dbReference>
<dbReference type="InterPro" id="IPR002641">
    <property type="entry name" value="PNPLA_dom"/>
</dbReference>
<keyword evidence="10" id="KW-1185">Reference proteome</keyword>
<dbReference type="GO" id="GO:0006952">
    <property type="term" value="P:defense response"/>
    <property type="evidence" value="ECO:0007669"/>
    <property type="project" value="UniProtKB-KW"/>
</dbReference>
<dbReference type="GO" id="GO:0047372">
    <property type="term" value="F:monoacylglycerol lipase activity"/>
    <property type="evidence" value="ECO:0007669"/>
    <property type="project" value="TreeGrafter"/>
</dbReference>
<feature type="active site" description="Proton acceptor" evidence="6">
    <location>
        <position position="192"/>
    </location>
</feature>
<dbReference type="AlphaFoldDB" id="A0AAD7KSI5"/>